<dbReference type="AlphaFoldDB" id="A0A1G7Y4Q4"/>
<keyword evidence="2 5" id="KW-0238">DNA-binding</keyword>
<evidence type="ECO:0000313" key="5">
    <source>
        <dbReference type="EMBL" id="SDG91421.1"/>
    </source>
</evidence>
<dbReference type="PANTHER" id="PTHR43280">
    <property type="entry name" value="ARAC-FAMILY TRANSCRIPTIONAL REGULATOR"/>
    <property type="match status" value="1"/>
</dbReference>
<dbReference type="PROSITE" id="PS01124">
    <property type="entry name" value="HTH_ARAC_FAMILY_2"/>
    <property type="match status" value="1"/>
</dbReference>
<keyword evidence="3" id="KW-0804">Transcription</keyword>
<dbReference type="GO" id="GO:0043565">
    <property type="term" value="F:sequence-specific DNA binding"/>
    <property type="evidence" value="ECO:0007669"/>
    <property type="project" value="InterPro"/>
</dbReference>
<dbReference type="SUPFAM" id="SSF46689">
    <property type="entry name" value="Homeodomain-like"/>
    <property type="match status" value="1"/>
</dbReference>
<name>A0A1G7Y4Q4_9SPHI</name>
<dbReference type="GO" id="GO:0003700">
    <property type="term" value="F:DNA-binding transcription factor activity"/>
    <property type="evidence" value="ECO:0007669"/>
    <property type="project" value="InterPro"/>
</dbReference>
<reference evidence="6" key="1">
    <citation type="submission" date="2016-10" db="EMBL/GenBank/DDBJ databases">
        <authorList>
            <person name="Varghese N."/>
            <person name="Submissions S."/>
        </authorList>
    </citation>
    <scope>NUCLEOTIDE SEQUENCE [LARGE SCALE GENOMIC DNA]</scope>
    <source>
        <strain evidence="6">Gh-67</strain>
    </source>
</reference>
<evidence type="ECO:0000256" key="2">
    <source>
        <dbReference type="ARBA" id="ARBA00023125"/>
    </source>
</evidence>
<dbReference type="PANTHER" id="PTHR43280:SF32">
    <property type="entry name" value="TRANSCRIPTIONAL REGULATORY PROTEIN"/>
    <property type="match status" value="1"/>
</dbReference>
<dbReference type="Pfam" id="PF12833">
    <property type="entry name" value="HTH_18"/>
    <property type="match status" value="1"/>
</dbReference>
<keyword evidence="1" id="KW-0805">Transcription regulation</keyword>
<dbReference type="RefSeq" id="WP_091167521.1">
    <property type="nucleotide sequence ID" value="NZ_FNCG01000005.1"/>
</dbReference>
<evidence type="ECO:0000259" key="4">
    <source>
        <dbReference type="PROSITE" id="PS01124"/>
    </source>
</evidence>
<dbReference type="Gene3D" id="1.10.10.60">
    <property type="entry name" value="Homeodomain-like"/>
    <property type="match status" value="1"/>
</dbReference>
<keyword evidence="6" id="KW-1185">Reference proteome</keyword>
<evidence type="ECO:0000313" key="6">
    <source>
        <dbReference type="Proteomes" id="UP000199705"/>
    </source>
</evidence>
<gene>
    <name evidence="5" type="ORF">SAMN05192573_105264</name>
</gene>
<evidence type="ECO:0000256" key="1">
    <source>
        <dbReference type="ARBA" id="ARBA00023015"/>
    </source>
</evidence>
<proteinExistence type="predicted"/>
<evidence type="ECO:0000256" key="3">
    <source>
        <dbReference type="ARBA" id="ARBA00023163"/>
    </source>
</evidence>
<protein>
    <submittedName>
        <fullName evidence="5">AraC-type DNA-binding protein</fullName>
    </submittedName>
</protein>
<accession>A0A1G7Y4Q4</accession>
<dbReference type="SMART" id="SM00342">
    <property type="entry name" value="HTH_ARAC"/>
    <property type="match status" value="1"/>
</dbReference>
<dbReference type="Proteomes" id="UP000199705">
    <property type="component" value="Unassembled WGS sequence"/>
</dbReference>
<organism evidence="5 6">
    <name type="scientific">Mucilaginibacter gossypii</name>
    <dbReference type="NCBI Taxonomy" id="551996"/>
    <lineage>
        <taxon>Bacteria</taxon>
        <taxon>Pseudomonadati</taxon>
        <taxon>Bacteroidota</taxon>
        <taxon>Sphingobacteriia</taxon>
        <taxon>Sphingobacteriales</taxon>
        <taxon>Sphingobacteriaceae</taxon>
        <taxon>Mucilaginibacter</taxon>
    </lineage>
</organism>
<dbReference type="STRING" id="551996.SAMN05192573_105264"/>
<feature type="domain" description="HTH araC/xylS-type" evidence="4">
    <location>
        <begin position="180"/>
        <end position="278"/>
    </location>
</feature>
<dbReference type="InterPro" id="IPR009057">
    <property type="entry name" value="Homeodomain-like_sf"/>
</dbReference>
<dbReference type="EMBL" id="FNCG01000005">
    <property type="protein sequence ID" value="SDG91421.1"/>
    <property type="molecule type" value="Genomic_DNA"/>
</dbReference>
<dbReference type="InterPro" id="IPR018060">
    <property type="entry name" value="HTH_AraC"/>
</dbReference>
<sequence>MKLIVSDHKTGGDLLLISGEENFDRFFYTRDKTKKYFTIAWNTGASQIINIDGADHVFNGNTLLPLMFDQTFTFERSANIIAWQFNREFYCLIDHDTEVSCVGFLFGMGDLLFIPLDDPSQSKLKVLLDIFTQELHIKDKIQNDMLIMLLKRLIIMVTQMARTEYIPAENNQDQKLDIFRKFNLLVEMNFKNEHSVNFYAGLMNKSPKTLSNIFSLYNDKTPQQVIQARIIVEARRLLSYTTKSVKQITYELGFEDPAYFCNFFKRHTRQSPAEFRNGKAQPVAA</sequence>